<evidence type="ECO:0000313" key="3">
    <source>
        <dbReference type="Proteomes" id="UP000838412"/>
    </source>
</evidence>
<evidence type="ECO:0000256" key="1">
    <source>
        <dbReference type="SAM" id="SignalP"/>
    </source>
</evidence>
<gene>
    <name evidence="2" type="primary">Hypp8735</name>
    <name evidence="2" type="ORF">BLAG_LOCUS10885</name>
</gene>
<feature type="signal peptide" evidence="1">
    <location>
        <begin position="1"/>
        <end position="22"/>
    </location>
</feature>
<protein>
    <submittedName>
        <fullName evidence="2">Hypp8735 protein</fullName>
    </submittedName>
</protein>
<evidence type="ECO:0000313" key="2">
    <source>
        <dbReference type="EMBL" id="CAH1249974.1"/>
    </source>
</evidence>
<keyword evidence="3" id="KW-1185">Reference proteome</keyword>
<keyword evidence="1" id="KW-0732">Signal</keyword>
<dbReference type="EMBL" id="OV696703">
    <property type="protein sequence ID" value="CAH1249975.1"/>
    <property type="molecule type" value="Genomic_DNA"/>
</dbReference>
<organism evidence="2 3">
    <name type="scientific">Branchiostoma lanceolatum</name>
    <name type="common">Common lancelet</name>
    <name type="synonym">Amphioxus lanceolatum</name>
    <dbReference type="NCBI Taxonomy" id="7740"/>
    <lineage>
        <taxon>Eukaryota</taxon>
        <taxon>Metazoa</taxon>
        <taxon>Chordata</taxon>
        <taxon>Cephalochordata</taxon>
        <taxon>Leptocardii</taxon>
        <taxon>Amphioxiformes</taxon>
        <taxon>Branchiostomatidae</taxon>
        <taxon>Branchiostoma</taxon>
    </lineage>
</organism>
<dbReference type="AlphaFoldDB" id="A0A8J9Z8T5"/>
<dbReference type="Proteomes" id="UP000838412">
    <property type="component" value="Chromosome 18"/>
</dbReference>
<accession>A0A8J9Z8T5</accession>
<reference evidence="2" key="1">
    <citation type="submission" date="2022-01" db="EMBL/GenBank/DDBJ databases">
        <authorList>
            <person name="Braso-Vives M."/>
        </authorList>
    </citation>
    <scope>NUCLEOTIDE SEQUENCE</scope>
</reference>
<proteinExistence type="predicted"/>
<feature type="chain" id="PRO_5036433839" evidence="1">
    <location>
        <begin position="23"/>
        <end position="91"/>
    </location>
</feature>
<sequence length="91" mass="10456">MKVFAALVVVLTVALMAEVGHGWRRRRAGMKLEGDKREEQEASWGQAMDKLDNLLEVLKTEVELKKEEMAARGMDNDFDEVDEMGQFRDKK</sequence>
<dbReference type="EMBL" id="OV696703">
    <property type="protein sequence ID" value="CAH1249974.1"/>
    <property type="molecule type" value="Genomic_DNA"/>
</dbReference>
<name>A0A8J9Z8T5_BRALA</name>